<dbReference type="Gene3D" id="3.40.50.1100">
    <property type="match status" value="2"/>
</dbReference>
<reference evidence="2" key="1">
    <citation type="submission" date="2018-05" db="EMBL/GenBank/DDBJ databases">
        <authorList>
            <person name="Lanie J.A."/>
            <person name="Ng W.-L."/>
            <person name="Kazmierczak K.M."/>
            <person name="Andrzejewski T.M."/>
            <person name="Davidsen T.M."/>
            <person name="Wayne K.J."/>
            <person name="Tettelin H."/>
            <person name="Glass J.I."/>
            <person name="Rusch D."/>
            <person name="Podicherti R."/>
            <person name="Tsui H.-C.T."/>
            <person name="Winkler M.E."/>
        </authorList>
    </citation>
    <scope>NUCLEOTIDE SEQUENCE</scope>
</reference>
<dbReference type="Pfam" id="PF00291">
    <property type="entry name" value="PALP"/>
    <property type="match status" value="1"/>
</dbReference>
<feature type="non-terminal residue" evidence="2">
    <location>
        <position position="1"/>
    </location>
</feature>
<dbReference type="SUPFAM" id="SSF53686">
    <property type="entry name" value="Tryptophan synthase beta subunit-like PLP-dependent enzymes"/>
    <property type="match status" value="1"/>
</dbReference>
<feature type="domain" description="Tryptophan synthase beta chain-like PALP" evidence="1">
    <location>
        <begin position="10"/>
        <end position="205"/>
    </location>
</feature>
<organism evidence="2">
    <name type="scientific">marine metagenome</name>
    <dbReference type="NCBI Taxonomy" id="408172"/>
    <lineage>
        <taxon>unclassified sequences</taxon>
        <taxon>metagenomes</taxon>
        <taxon>ecological metagenomes</taxon>
    </lineage>
</organism>
<feature type="non-terminal residue" evidence="2">
    <location>
        <position position="236"/>
    </location>
</feature>
<accession>A0A383DE50</accession>
<gene>
    <name evidence="2" type="ORF">METZ01_LOCUS495616</name>
</gene>
<sequence length="236" mass="25894">GQFDPSTTKAVWPSTGNYCRGGAYISSLLGCESVAILPEGMSRERFEWLQKVAGEIIATPGTESNVKEIFDQCWELKKTRSDIRIFNQFEEFGNTLWHYHVTGKAAKEAFEKASGGRGRLAGSVSSSGSAGTLGFGYFLKDQYPTSKLVAAEALQCPTLLYNGYGEHRIEGIGDKHIPWIHDCKNTDMVVSVDDETVVKVVRLFNEPKGREYLISQGVDLEIVANLGLMGISCIGN</sequence>
<dbReference type="InterPro" id="IPR050214">
    <property type="entry name" value="Cys_Synth/Cystath_Beta-Synth"/>
</dbReference>
<evidence type="ECO:0000313" key="2">
    <source>
        <dbReference type="EMBL" id="SVE42762.1"/>
    </source>
</evidence>
<dbReference type="PANTHER" id="PTHR10314">
    <property type="entry name" value="CYSTATHIONINE BETA-SYNTHASE"/>
    <property type="match status" value="1"/>
</dbReference>
<protein>
    <recommendedName>
        <fullName evidence="1">Tryptophan synthase beta chain-like PALP domain-containing protein</fullName>
    </recommendedName>
</protein>
<dbReference type="AlphaFoldDB" id="A0A383DE50"/>
<dbReference type="EMBL" id="UINC01216572">
    <property type="protein sequence ID" value="SVE42762.1"/>
    <property type="molecule type" value="Genomic_DNA"/>
</dbReference>
<proteinExistence type="predicted"/>
<evidence type="ECO:0000259" key="1">
    <source>
        <dbReference type="Pfam" id="PF00291"/>
    </source>
</evidence>
<dbReference type="InterPro" id="IPR001926">
    <property type="entry name" value="TrpB-like_PALP"/>
</dbReference>
<name>A0A383DE50_9ZZZZ</name>
<dbReference type="InterPro" id="IPR036052">
    <property type="entry name" value="TrpB-like_PALP_sf"/>
</dbReference>